<sequence>MPIYEHACGTCGAFDSMRPVSRRDEQAPCPECGALSPRVASGSTVLLAQRRGQTPTEEGAYGYRHQGSCRCCR</sequence>
<feature type="domain" description="Putative regulatory protein FmdB zinc ribbon" evidence="1">
    <location>
        <begin position="1"/>
        <end position="41"/>
    </location>
</feature>
<dbReference type="OrthoDB" id="9813321at2"/>
<evidence type="ECO:0000313" key="2">
    <source>
        <dbReference type="EMBL" id="KLU27272.1"/>
    </source>
</evidence>
<dbReference type="NCBIfam" id="TIGR02605">
    <property type="entry name" value="CxxC_CxxC_SSSS"/>
    <property type="match status" value="1"/>
</dbReference>
<gene>
    <name evidence="2" type="ORF">EOS_05305</name>
</gene>
<evidence type="ECO:0000313" key="3">
    <source>
        <dbReference type="Proteomes" id="UP000035963"/>
    </source>
</evidence>
<dbReference type="EMBL" id="AEJF01000043">
    <property type="protein sequence ID" value="KLU27272.1"/>
    <property type="molecule type" value="Genomic_DNA"/>
</dbReference>
<dbReference type="Proteomes" id="UP000035963">
    <property type="component" value="Unassembled WGS sequence"/>
</dbReference>
<accession>A0A0J1D3G2</accession>
<proteinExistence type="predicted"/>
<dbReference type="SMART" id="SM00834">
    <property type="entry name" value="CxxC_CXXC_SSSS"/>
    <property type="match status" value="1"/>
</dbReference>
<keyword evidence="3" id="KW-1185">Reference proteome</keyword>
<dbReference type="PATRIC" id="fig|908627.4.peg.1171"/>
<protein>
    <recommendedName>
        <fullName evidence="1">Putative regulatory protein FmdB zinc ribbon domain-containing protein</fullName>
    </recommendedName>
</protein>
<dbReference type="Pfam" id="PF09723">
    <property type="entry name" value="Zn_ribbon_8"/>
    <property type="match status" value="1"/>
</dbReference>
<dbReference type="RefSeq" id="WP_047845556.1">
    <property type="nucleotide sequence ID" value="NZ_AEJF01000043.1"/>
</dbReference>
<dbReference type="AlphaFoldDB" id="A0A0J1D3G2"/>
<comment type="caution">
    <text evidence="2">The sequence shown here is derived from an EMBL/GenBank/DDBJ whole genome shotgun (WGS) entry which is preliminary data.</text>
</comment>
<reference evidence="2 3" key="1">
    <citation type="journal article" date="2015" name="Genome Announc.">
        <title>Draft Genome Sequence of Burkholderia sp. Strain PML1(12), an Ectomycorrhizosphere-Inhabiting Bacterium with Effective Mineral-Weathering Ability.</title>
        <authorList>
            <person name="Uroz S."/>
            <person name="Oger P."/>
        </authorList>
    </citation>
    <scope>NUCLEOTIDE SEQUENCE [LARGE SCALE GENOMIC DNA]</scope>
    <source>
        <strain evidence="3">PML1(12)</strain>
    </source>
</reference>
<name>A0A0J1D3G2_9BURK</name>
<dbReference type="InterPro" id="IPR013429">
    <property type="entry name" value="Regulatory_FmdB_Zinc_ribbon"/>
</dbReference>
<organism evidence="2 3">
    <name type="scientific">Caballeronia mineralivorans PML1(12)</name>
    <dbReference type="NCBI Taxonomy" id="908627"/>
    <lineage>
        <taxon>Bacteria</taxon>
        <taxon>Pseudomonadati</taxon>
        <taxon>Pseudomonadota</taxon>
        <taxon>Betaproteobacteria</taxon>
        <taxon>Burkholderiales</taxon>
        <taxon>Burkholderiaceae</taxon>
        <taxon>Caballeronia</taxon>
    </lineage>
</organism>
<evidence type="ECO:0000259" key="1">
    <source>
        <dbReference type="SMART" id="SM00834"/>
    </source>
</evidence>